<protein>
    <submittedName>
        <fullName evidence="3">Alpha/beta hydrolase</fullName>
    </submittedName>
</protein>
<dbReference type="AlphaFoldDB" id="A0AA96LD39"/>
<dbReference type="PANTHER" id="PTHR43798:SF31">
    <property type="entry name" value="AB HYDROLASE SUPERFAMILY PROTEIN YCLE"/>
    <property type="match status" value="1"/>
</dbReference>
<evidence type="ECO:0000259" key="2">
    <source>
        <dbReference type="Pfam" id="PF00561"/>
    </source>
</evidence>
<dbReference type="InterPro" id="IPR000073">
    <property type="entry name" value="AB_hydrolase_1"/>
</dbReference>
<dbReference type="GO" id="GO:0016020">
    <property type="term" value="C:membrane"/>
    <property type="evidence" value="ECO:0007669"/>
    <property type="project" value="TreeGrafter"/>
</dbReference>
<keyword evidence="4" id="KW-1185">Reference proteome</keyword>
<dbReference type="GO" id="GO:0016787">
    <property type="term" value="F:hydrolase activity"/>
    <property type="evidence" value="ECO:0007669"/>
    <property type="project" value="UniProtKB-KW"/>
</dbReference>
<keyword evidence="1 3" id="KW-0378">Hydrolase</keyword>
<dbReference type="RefSeq" id="WP_315605303.1">
    <property type="nucleotide sequence ID" value="NZ_CP130318.1"/>
</dbReference>
<dbReference type="InterPro" id="IPR029058">
    <property type="entry name" value="AB_hydrolase_fold"/>
</dbReference>
<dbReference type="KEGG" id="paun:MJA45_00130"/>
<dbReference type="EMBL" id="CP130318">
    <property type="protein sequence ID" value="WNQ11527.1"/>
    <property type="molecule type" value="Genomic_DNA"/>
</dbReference>
<organism evidence="3 4">
    <name type="scientific">Paenibacillus aurantius</name>
    <dbReference type="NCBI Taxonomy" id="2918900"/>
    <lineage>
        <taxon>Bacteria</taxon>
        <taxon>Bacillati</taxon>
        <taxon>Bacillota</taxon>
        <taxon>Bacilli</taxon>
        <taxon>Bacillales</taxon>
        <taxon>Paenibacillaceae</taxon>
        <taxon>Paenibacillus</taxon>
    </lineage>
</organism>
<dbReference type="PANTHER" id="PTHR43798">
    <property type="entry name" value="MONOACYLGLYCEROL LIPASE"/>
    <property type="match status" value="1"/>
</dbReference>
<evidence type="ECO:0000313" key="4">
    <source>
        <dbReference type="Proteomes" id="UP001305702"/>
    </source>
</evidence>
<name>A0AA96LD39_9BACL</name>
<feature type="domain" description="AB hydrolase-1" evidence="2">
    <location>
        <begin position="22"/>
        <end position="114"/>
    </location>
</feature>
<dbReference type="SUPFAM" id="SSF53474">
    <property type="entry name" value="alpha/beta-Hydrolases"/>
    <property type="match status" value="1"/>
</dbReference>
<dbReference type="PRINTS" id="PR00111">
    <property type="entry name" value="ABHYDROLASE"/>
</dbReference>
<proteinExistence type="predicted"/>
<reference evidence="3 4" key="1">
    <citation type="submission" date="2022-02" db="EMBL/GenBank/DDBJ databases">
        <title>Paenibacillus sp. MBLB1776 Whole Genome Shotgun Sequencing.</title>
        <authorList>
            <person name="Hwang C.Y."/>
            <person name="Cho E.-S."/>
            <person name="Seo M.-J."/>
        </authorList>
    </citation>
    <scope>NUCLEOTIDE SEQUENCE [LARGE SCALE GENOMIC DNA]</scope>
    <source>
        <strain evidence="3 4">MBLB1776</strain>
    </source>
</reference>
<dbReference type="InterPro" id="IPR000639">
    <property type="entry name" value="Epox_hydrolase-like"/>
</dbReference>
<dbReference type="Proteomes" id="UP001305702">
    <property type="component" value="Chromosome"/>
</dbReference>
<evidence type="ECO:0000256" key="1">
    <source>
        <dbReference type="ARBA" id="ARBA00022801"/>
    </source>
</evidence>
<dbReference type="PRINTS" id="PR00412">
    <property type="entry name" value="EPOXHYDRLASE"/>
</dbReference>
<dbReference type="Pfam" id="PF00561">
    <property type="entry name" value="Abhydrolase_1"/>
    <property type="match status" value="1"/>
</dbReference>
<dbReference type="InterPro" id="IPR050266">
    <property type="entry name" value="AB_hydrolase_sf"/>
</dbReference>
<evidence type="ECO:0000313" key="3">
    <source>
        <dbReference type="EMBL" id="WNQ11527.1"/>
    </source>
</evidence>
<accession>A0AA96LD39</accession>
<gene>
    <name evidence="3" type="ORF">MJA45_00130</name>
</gene>
<sequence length="264" mass="28301">MESKKINVNGTTLAYQEQGSGNPVVLLHGFCGSSRYWEKVIPAISGQYRVIVPDLRGHGQSDAPPGPYEMEAFASDIEALLQELGIAKTVVLGHSLGGYITLALAEKNPGLLAGWGLVHSTAHPDSEEGKANRLKGIETIDTKGLPEFIEGLVPKLFAPAHLEPMAAAVEDVKAIGRETSPEGAKATLEGMRRRPDRNHVLENAQVPVLLAAGTEDKVITPDKTFSVDRPSITKVTIDGSGHMSMYEAPDQLIVGLTSFLGRLY</sequence>
<dbReference type="Gene3D" id="3.40.50.1820">
    <property type="entry name" value="alpha/beta hydrolase"/>
    <property type="match status" value="1"/>
</dbReference>